<dbReference type="EMBL" id="JAOSLC020000002">
    <property type="protein sequence ID" value="MDD7913583.1"/>
    <property type="molecule type" value="Genomic_DNA"/>
</dbReference>
<organism evidence="1 2">
    <name type="scientific">Polaribacter ponticola</name>
    <dbReference type="NCBI Taxonomy" id="2978475"/>
    <lineage>
        <taxon>Bacteria</taxon>
        <taxon>Pseudomonadati</taxon>
        <taxon>Bacteroidota</taxon>
        <taxon>Flavobacteriia</taxon>
        <taxon>Flavobacteriales</taxon>
        <taxon>Flavobacteriaceae</taxon>
    </lineage>
</organism>
<reference evidence="1" key="1">
    <citation type="submission" date="2023-02" db="EMBL/GenBank/DDBJ databases">
        <title>Polaribacter ponticola sp. nov., isolated from seawater.</title>
        <authorList>
            <person name="Baek J.H."/>
            <person name="Kim J.M."/>
            <person name="Choi D.G."/>
            <person name="Jeon C.O."/>
        </authorList>
    </citation>
    <scope>NUCLEOTIDE SEQUENCE</scope>
    <source>
        <strain evidence="1">MSW5</strain>
    </source>
</reference>
<accession>A0ABT5S653</accession>
<evidence type="ECO:0000313" key="1">
    <source>
        <dbReference type="EMBL" id="MDD7913583.1"/>
    </source>
</evidence>
<dbReference type="RefSeq" id="WP_265726322.1">
    <property type="nucleotide sequence ID" value="NZ_JAOSLC020000002.1"/>
</dbReference>
<gene>
    <name evidence="1" type="ORF">N5A56_003740</name>
</gene>
<name>A0ABT5S653_9FLAO</name>
<proteinExistence type="predicted"/>
<keyword evidence="2" id="KW-1185">Reference proteome</keyword>
<evidence type="ECO:0008006" key="3">
    <source>
        <dbReference type="Google" id="ProtNLM"/>
    </source>
</evidence>
<evidence type="ECO:0000313" key="2">
    <source>
        <dbReference type="Proteomes" id="UP001151478"/>
    </source>
</evidence>
<comment type="caution">
    <text evidence="1">The sequence shown here is derived from an EMBL/GenBank/DDBJ whole genome shotgun (WGS) entry which is preliminary data.</text>
</comment>
<dbReference type="Proteomes" id="UP001151478">
    <property type="component" value="Unassembled WGS sequence"/>
</dbReference>
<sequence length="80" mass="9569">MKLHIIIKIDKIMANTPVSKQRTIKGNKLNCLVCKNDTFWERETLMNTKKMTFFKLDWLNKKAKNFICNNCGHVHWFLNK</sequence>
<protein>
    <recommendedName>
        <fullName evidence="3">DNA-binding protein</fullName>
    </recommendedName>
</protein>